<dbReference type="OrthoDB" id="9798978at2"/>
<evidence type="ECO:0000256" key="6">
    <source>
        <dbReference type="ARBA" id="ARBA00023239"/>
    </source>
</evidence>
<keyword evidence="5" id="KW-0411">Iron-sulfur</keyword>
<dbReference type="GO" id="GO:0046872">
    <property type="term" value="F:metal ion binding"/>
    <property type="evidence" value="ECO:0007669"/>
    <property type="project" value="UniProtKB-KW"/>
</dbReference>
<dbReference type="PANTHER" id="PTHR30389">
    <property type="entry name" value="FUMARATE HYDRATASE-RELATED"/>
    <property type="match status" value="1"/>
</dbReference>
<dbReference type="Proteomes" id="UP000199568">
    <property type="component" value="Unassembled WGS sequence"/>
</dbReference>
<evidence type="ECO:0000256" key="3">
    <source>
        <dbReference type="ARBA" id="ARBA00022723"/>
    </source>
</evidence>
<dbReference type="Pfam" id="PF05681">
    <property type="entry name" value="Fumerase"/>
    <property type="match status" value="1"/>
</dbReference>
<dbReference type="GO" id="GO:0051539">
    <property type="term" value="F:4 iron, 4 sulfur cluster binding"/>
    <property type="evidence" value="ECO:0007669"/>
    <property type="project" value="UniProtKB-KW"/>
</dbReference>
<name>A0A1I0GV52_9FIRM</name>
<feature type="domain" description="Fe-S hydro-lyase tartrate dehydratase alpha-type catalytic" evidence="7">
    <location>
        <begin position="12"/>
        <end position="278"/>
    </location>
</feature>
<organism evidence="8 9">
    <name type="scientific">Natronincola peptidivorans</name>
    <dbReference type="NCBI Taxonomy" id="426128"/>
    <lineage>
        <taxon>Bacteria</taxon>
        <taxon>Bacillati</taxon>
        <taxon>Bacillota</taxon>
        <taxon>Clostridia</taxon>
        <taxon>Peptostreptococcales</taxon>
        <taxon>Natronincolaceae</taxon>
        <taxon>Natronincola</taxon>
    </lineage>
</organism>
<evidence type="ECO:0000256" key="4">
    <source>
        <dbReference type="ARBA" id="ARBA00023004"/>
    </source>
</evidence>
<comment type="similarity">
    <text evidence="1">Belongs to the class-I fumarase family.</text>
</comment>
<dbReference type="PANTHER" id="PTHR30389:SF17">
    <property type="entry name" value="L(+)-TARTRATE DEHYDRATASE SUBUNIT ALPHA-RELATED"/>
    <property type="match status" value="1"/>
</dbReference>
<keyword evidence="4" id="KW-0408">Iron</keyword>
<dbReference type="InterPro" id="IPR051208">
    <property type="entry name" value="Class-I_Fumarase/Tartrate_DH"/>
</dbReference>
<proteinExistence type="inferred from homology"/>
<dbReference type="InterPro" id="IPR004646">
    <property type="entry name" value="Fe-S_hydro-lyase_TtdA-typ_cat"/>
</dbReference>
<evidence type="ECO:0000256" key="5">
    <source>
        <dbReference type="ARBA" id="ARBA00023014"/>
    </source>
</evidence>
<evidence type="ECO:0000256" key="1">
    <source>
        <dbReference type="ARBA" id="ARBA00008876"/>
    </source>
</evidence>
<dbReference type="NCBIfam" id="TIGR00722">
    <property type="entry name" value="ttdA_fumA_fumB"/>
    <property type="match status" value="1"/>
</dbReference>
<reference evidence="8 9" key="1">
    <citation type="submission" date="2016-10" db="EMBL/GenBank/DDBJ databases">
        <authorList>
            <person name="de Groot N.N."/>
        </authorList>
    </citation>
    <scope>NUCLEOTIDE SEQUENCE [LARGE SCALE GENOMIC DNA]</scope>
    <source>
        <strain evidence="8 9">DSM 18979</strain>
    </source>
</reference>
<accession>A0A1I0GV52</accession>
<keyword evidence="3" id="KW-0479">Metal-binding</keyword>
<dbReference type="GO" id="GO:0016829">
    <property type="term" value="F:lyase activity"/>
    <property type="evidence" value="ECO:0007669"/>
    <property type="project" value="UniProtKB-KW"/>
</dbReference>
<keyword evidence="9" id="KW-1185">Reference proteome</keyword>
<sequence length="280" mass="30315">MRIINTDEIVSIIKELCKKACYELDSDFIETLKTSLKEEESKLGKEILDALIENAEYAKEKQVACCQDTGVTVVHMEIGQEVAWEGRPLKEAINEGVRQGYKEGYLRKSVVKDPIIRENTGDNTPAIIKTEIVPGNQVKITVMPKGAGSENMSRLQMLTPADGIEGIKKFVLETIELAGGKACPPLIVGVGIGGTMDYAAWLAKKALQRPVGDESPQEHLKALEKDLKVAINDLGIGPLGLGGLVTALDVHIEAYPCHIASLPVAVNIQCHASRHAAITI</sequence>
<evidence type="ECO:0000313" key="8">
    <source>
        <dbReference type="EMBL" id="SET75101.1"/>
    </source>
</evidence>
<evidence type="ECO:0000313" key="9">
    <source>
        <dbReference type="Proteomes" id="UP000199568"/>
    </source>
</evidence>
<dbReference type="EMBL" id="FOHU01000027">
    <property type="protein sequence ID" value="SET75101.1"/>
    <property type="molecule type" value="Genomic_DNA"/>
</dbReference>
<evidence type="ECO:0000259" key="7">
    <source>
        <dbReference type="Pfam" id="PF05681"/>
    </source>
</evidence>
<protein>
    <submittedName>
        <fullName evidence="8">Fumarate hydratase subunit alpha</fullName>
    </submittedName>
</protein>
<keyword evidence="2" id="KW-0004">4Fe-4S</keyword>
<dbReference type="AlphaFoldDB" id="A0A1I0GV52"/>
<dbReference type="RefSeq" id="WP_090446665.1">
    <property type="nucleotide sequence ID" value="NZ_FOHU01000027.1"/>
</dbReference>
<dbReference type="STRING" id="426128.SAMN05660297_03371"/>
<evidence type="ECO:0000256" key="2">
    <source>
        <dbReference type="ARBA" id="ARBA00022485"/>
    </source>
</evidence>
<keyword evidence="6" id="KW-0456">Lyase</keyword>
<gene>
    <name evidence="8" type="ORF">SAMN05660297_03371</name>
</gene>
<dbReference type="NCBIfam" id="NF004885">
    <property type="entry name" value="PRK06246.1"/>
    <property type="match status" value="1"/>
</dbReference>